<evidence type="ECO:0000313" key="3">
    <source>
        <dbReference type="Proteomes" id="UP000602905"/>
    </source>
</evidence>
<sequence>MTLYIYASDKSDKKPRKIANIPNRKPVYKNPFSVIPSRGTQEAVASVLAKTDRISECTLSPPPIVPLVVSPPRSPTVANAGITLVIHSSQESEQVRDAGAVFAQLAEHTLDNELNHSPPRDAQAETTVTFRPGSATHIRTCTRPAKQQVTPMEDWVFSTQELHWFQRLKAGGYPNNKALKRCIKYYTITNKAIANIIKNRQLYNQTKEEEQSTNASIEKIKKLGNQISAIAESALYNRPPSVPNHPKTPINQDKDKDTYMGKPKPGPNQPNPITTKITWGTKAKPGKWGRYLIPMPAPAPATSNNQT</sequence>
<feature type="non-terminal residue" evidence="2">
    <location>
        <position position="1"/>
    </location>
</feature>
<dbReference type="Proteomes" id="UP000602905">
    <property type="component" value="Unassembled WGS sequence"/>
</dbReference>
<reference evidence="2" key="1">
    <citation type="submission" date="2020-09" db="EMBL/GenBank/DDBJ databases">
        <title>Comparative genome analyses of four rice-infecting Rhizoctonia solani isolates reveal extensive enrichment of homogalacturonan modification genes.</title>
        <authorList>
            <person name="Lee D.-Y."/>
            <person name="Jeon J."/>
            <person name="Kim K.-T."/>
            <person name="Cheong K."/>
            <person name="Song H."/>
            <person name="Choi G."/>
            <person name="Ko J."/>
            <person name="Opiyo S.O."/>
            <person name="Zuo S."/>
            <person name="Madhav S."/>
            <person name="Lee Y.-H."/>
            <person name="Wang G.-L."/>
        </authorList>
    </citation>
    <scope>NUCLEOTIDE SEQUENCE</scope>
    <source>
        <strain evidence="2">AG1-IA WGL</strain>
    </source>
</reference>
<feature type="region of interest" description="Disordered" evidence="1">
    <location>
        <begin position="235"/>
        <end position="282"/>
    </location>
</feature>
<name>A0A8H7LTI4_9AGAM</name>
<evidence type="ECO:0000313" key="2">
    <source>
        <dbReference type="EMBL" id="KAF8709191.1"/>
    </source>
</evidence>
<dbReference type="EMBL" id="JACYCD010000048">
    <property type="protein sequence ID" value="KAF8709191.1"/>
    <property type="molecule type" value="Genomic_DNA"/>
</dbReference>
<organism evidence="2 3">
    <name type="scientific">Rhizoctonia solani</name>
    <dbReference type="NCBI Taxonomy" id="456999"/>
    <lineage>
        <taxon>Eukaryota</taxon>
        <taxon>Fungi</taxon>
        <taxon>Dikarya</taxon>
        <taxon>Basidiomycota</taxon>
        <taxon>Agaricomycotina</taxon>
        <taxon>Agaricomycetes</taxon>
        <taxon>Cantharellales</taxon>
        <taxon>Ceratobasidiaceae</taxon>
        <taxon>Rhizoctonia</taxon>
    </lineage>
</organism>
<proteinExistence type="predicted"/>
<gene>
    <name evidence="2" type="ORF">RHS03_02567</name>
</gene>
<accession>A0A8H7LTI4</accession>
<dbReference type="AlphaFoldDB" id="A0A8H7LTI4"/>
<comment type="caution">
    <text evidence="2">The sequence shown here is derived from an EMBL/GenBank/DDBJ whole genome shotgun (WGS) entry which is preliminary data.</text>
</comment>
<evidence type="ECO:0000256" key="1">
    <source>
        <dbReference type="SAM" id="MobiDB-lite"/>
    </source>
</evidence>
<protein>
    <submittedName>
        <fullName evidence="2">Uncharacterized protein</fullName>
    </submittedName>
</protein>